<dbReference type="InterPro" id="IPR006166">
    <property type="entry name" value="ERCC4_domain"/>
</dbReference>
<comment type="caution">
    <text evidence="5">The sequence shown here is derived from an EMBL/GenBank/DDBJ whole genome shotgun (WGS) entry which is preliminary data.</text>
</comment>
<dbReference type="SUPFAM" id="SSF52980">
    <property type="entry name" value="Restriction endonuclease-like"/>
    <property type="match status" value="1"/>
</dbReference>
<dbReference type="InterPro" id="IPR041663">
    <property type="entry name" value="DisA/LigA_HHH"/>
</dbReference>
<organism evidence="5">
    <name type="scientific">Staphylothermus marinus</name>
    <dbReference type="NCBI Taxonomy" id="2280"/>
    <lineage>
        <taxon>Archaea</taxon>
        <taxon>Thermoproteota</taxon>
        <taxon>Thermoprotei</taxon>
        <taxon>Desulfurococcales</taxon>
        <taxon>Desulfurococcaceae</taxon>
        <taxon>Staphylothermus</taxon>
    </lineage>
</organism>
<dbReference type="InterPro" id="IPR033309">
    <property type="entry name" value="Mus81"/>
</dbReference>
<evidence type="ECO:0000259" key="4">
    <source>
        <dbReference type="SMART" id="SM00891"/>
    </source>
</evidence>
<dbReference type="Gene3D" id="3.40.50.10130">
    <property type="match status" value="1"/>
</dbReference>
<dbReference type="GO" id="GO:0006308">
    <property type="term" value="P:DNA catabolic process"/>
    <property type="evidence" value="ECO:0007669"/>
    <property type="project" value="InterPro"/>
</dbReference>
<dbReference type="InterPro" id="IPR011335">
    <property type="entry name" value="Restrct_endonuc-II-like"/>
</dbReference>
<keyword evidence="3" id="KW-0234">DNA repair</keyword>
<proteinExistence type="predicted"/>
<name>A0A7C4HDZ4_STAMA</name>
<dbReference type="AlphaFoldDB" id="A0A7C4HDZ4"/>
<dbReference type="Pfam" id="PF12826">
    <property type="entry name" value="HHH_2"/>
    <property type="match status" value="1"/>
</dbReference>
<dbReference type="Pfam" id="PF02732">
    <property type="entry name" value="ERCC4"/>
    <property type="match status" value="1"/>
</dbReference>
<dbReference type="GO" id="GO:0008821">
    <property type="term" value="F:crossover junction DNA endonuclease activity"/>
    <property type="evidence" value="ECO:0007669"/>
    <property type="project" value="InterPro"/>
</dbReference>
<dbReference type="SUPFAM" id="SSF47781">
    <property type="entry name" value="RuvA domain 2-like"/>
    <property type="match status" value="1"/>
</dbReference>
<dbReference type="SMART" id="SM00891">
    <property type="entry name" value="ERCC4"/>
    <property type="match status" value="1"/>
</dbReference>
<keyword evidence="1" id="KW-0227">DNA damage</keyword>
<dbReference type="GO" id="GO:0048257">
    <property type="term" value="F:3'-flap endonuclease activity"/>
    <property type="evidence" value="ECO:0007669"/>
    <property type="project" value="TreeGrafter"/>
</dbReference>
<dbReference type="Gene3D" id="1.10.150.20">
    <property type="entry name" value="5' to 3' exonuclease, C-terminal subdomain"/>
    <property type="match status" value="1"/>
</dbReference>
<accession>A0A7C4HDZ4</accession>
<evidence type="ECO:0000256" key="3">
    <source>
        <dbReference type="ARBA" id="ARBA00023204"/>
    </source>
</evidence>
<dbReference type="InterPro" id="IPR010994">
    <property type="entry name" value="RuvA_2-like"/>
</dbReference>
<reference evidence="5" key="1">
    <citation type="journal article" date="2020" name="mSystems">
        <title>Genome- and Community-Level Interaction Insights into Carbon Utilization and Element Cycling Functions of Hydrothermarchaeota in Hydrothermal Sediment.</title>
        <authorList>
            <person name="Zhou Z."/>
            <person name="Liu Y."/>
            <person name="Xu W."/>
            <person name="Pan J."/>
            <person name="Luo Z.H."/>
            <person name="Li M."/>
        </authorList>
    </citation>
    <scope>NUCLEOTIDE SEQUENCE [LARGE SCALE GENOMIC DNA]</scope>
    <source>
        <strain evidence="6">SpSt-622</strain>
        <strain evidence="5">SpSt-642</strain>
    </source>
</reference>
<dbReference type="GO" id="GO:0048476">
    <property type="term" value="C:Holliday junction resolvase complex"/>
    <property type="evidence" value="ECO:0007669"/>
    <property type="project" value="TreeGrafter"/>
</dbReference>
<evidence type="ECO:0000313" key="6">
    <source>
        <dbReference type="EMBL" id="HGU64791.1"/>
    </source>
</evidence>
<dbReference type="GO" id="GO:0003677">
    <property type="term" value="F:DNA binding"/>
    <property type="evidence" value="ECO:0007669"/>
    <property type="project" value="InterPro"/>
</dbReference>
<evidence type="ECO:0000256" key="1">
    <source>
        <dbReference type="ARBA" id="ARBA00022763"/>
    </source>
</evidence>
<evidence type="ECO:0000313" key="5">
    <source>
        <dbReference type="EMBL" id="HGM58844.1"/>
    </source>
</evidence>
<dbReference type="PANTHER" id="PTHR13451:SF0">
    <property type="entry name" value="CROSSOVER JUNCTION ENDONUCLEASE MUS81"/>
    <property type="match status" value="1"/>
</dbReference>
<evidence type="ECO:0000256" key="2">
    <source>
        <dbReference type="ARBA" id="ARBA00022801"/>
    </source>
</evidence>
<gene>
    <name evidence="6" type="ORF">ENT92_01055</name>
    <name evidence="5" type="ORF">ENU14_04590</name>
</gene>
<sequence length="240" mass="27611">MSIRLLTPVDIIIDSREDSKNPVFKEFFKASGLKISIQPLPAGDFLLLTNPDSGKKPVLIERKTIYDFANSIRDNRLWDQARLLVEASIKDNYQPFIVIEGYIGRLVKERNWSIQSLLRAIDTLMLDFNIPVLNTTGKKSTIAWIIAKAKSLGRTEDKRLLRLRVEKKPLTINDKILYVAESFAGPVSARRLLKHFKTIRNIVNASIRELMLVEGIGEKRATEIYQIFNTEWREVEEDVK</sequence>
<dbReference type="GO" id="GO:0000727">
    <property type="term" value="P:double-strand break repair via break-induced replication"/>
    <property type="evidence" value="ECO:0007669"/>
    <property type="project" value="TreeGrafter"/>
</dbReference>
<protein>
    <recommendedName>
        <fullName evidence="4">ERCC4 domain-containing protein</fullName>
    </recommendedName>
</protein>
<dbReference type="PANTHER" id="PTHR13451">
    <property type="entry name" value="CLASS II CROSSOVER JUNCTION ENDONUCLEASE MUS81"/>
    <property type="match status" value="1"/>
</dbReference>
<dbReference type="EMBL" id="DTBJ01000033">
    <property type="protein sequence ID" value="HGM58844.1"/>
    <property type="molecule type" value="Genomic_DNA"/>
</dbReference>
<feature type="domain" description="ERCC4" evidence="4">
    <location>
        <begin position="10"/>
        <end position="103"/>
    </location>
</feature>
<keyword evidence="2" id="KW-0378">Hydrolase</keyword>
<dbReference type="EMBL" id="DTAN01000044">
    <property type="protein sequence ID" value="HGU64791.1"/>
    <property type="molecule type" value="Genomic_DNA"/>
</dbReference>